<protein>
    <submittedName>
        <fullName evidence="2">ModE family transcriptional regulator</fullName>
    </submittedName>
</protein>
<dbReference type="Proteomes" id="UP000197468">
    <property type="component" value="Unassembled WGS sequence"/>
</dbReference>
<dbReference type="PANTHER" id="PTHR30432:SF1">
    <property type="entry name" value="DNA-BINDING TRANSCRIPTIONAL DUAL REGULATOR MODE"/>
    <property type="match status" value="1"/>
</dbReference>
<evidence type="ECO:0000313" key="2">
    <source>
        <dbReference type="EMBL" id="OWQ86359.1"/>
    </source>
</evidence>
<dbReference type="SUPFAM" id="SSF46785">
    <property type="entry name" value="Winged helix' DNA-binding domain"/>
    <property type="match status" value="1"/>
</dbReference>
<dbReference type="GO" id="GO:0003700">
    <property type="term" value="F:DNA-binding transcription factor activity"/>
    <property type="evidence" value="ECO:0007669"/>
    <property type="project" value="InterPro"/>
</dbReference>
<dbReference type="PANTHER" id="PTHR30432">
    <property type="entry name" value="TRANSCRIPTIONAL REGULATOR MODE"/>
    <property type="match status" value="1"/>
</dbReference>
<organism evidence="2 3">
    <name type="scientific">Roseateles aquatilis</name>
    <dbReference type="NCBI Taxonomy" id="431061"/>
    <lineage>
        <taxon>Bacteria</taxon>
        <taxon>Pseudomonadati</taxon>
        <taxon>Pseudomonadota</taxon>
        <taxon>Betaproteobacteria</taxon>
        <taxon>Burkholderiales</taxon>
        <taxon>Sphaerotilaceae</taxon>
        <taxon>Roseateles</taxon>
    </lineage>
</organism>
<proteinExistence type="predicted"/>
<keyword evidence="3" id="KW-1185">Reference proteome</keyword>
<evidence type="ECO:0000313" key="3">
    <source>
        <dbReference type="Proteomes" id="UP000197468"/>
    </source>
</evidence>
<feature type="domain" description="HTH lysR-type" evidence="1">
    <location>
        <begin position="16"/>
        <end position="59"/>
    </location>
</feature>
<accession>A0A246J178</accession>
<reference evidence="2 3" key="1">
    <citation type="journal article" date="2008" name="Int. J. Syst. Evol. Microbiol.">
        <title>Description of Roseateles aquatilis sp. nov. and Roseateles terrae sp. nov., in the class Betaproteobacteria, and emended description of the genus Roseateles.</title>
        <authorList>
            <person name="Gomila M."/>
            <person name="Bowien B."/>
            <person name="Falsen E."/>
            <person name="Moore E.R."/>
            <person name="Lalucat J."/>
        </authorList>
    </citation>
    <scope>NUCLEOTIDE SEQUENCE [LARGE SCALE GENOMIC DNA]</scope>
    <source>
        <strain evidence="2 3">CCUG 48205</strain>
    </source>
</reference>
<gene>
    <name evidence="2" type="ORF">CDN99_20395</name>
</gene>
<evidence type="ECO:0000259" key="1">
    <source>
        <dbReference type="Pfam" id="PF00126"/>
    </source>
</evidence>
<comment type="caution">
    <text evidence="2">The sequence shown here is derived from an EMBL/GenBank/DDBJ whole genome shotgun (WGS) entry which is preliminary data.</text>
</comment>
<dbReference type="Pfam" id="PF00126">
    <property type="entry name" value="HTH_1"/>
    <property type="match status" value="1"/>
</dbReference>
<name>A0A246J178_9BURK</name>
<dbReference type="Gene3D" id="1.10.10.10">
    <property type="entry name" value="Winged helix-like DNA-binding domain superfamily/Winged helix DNA-binding domain"/>
    <property type="match status" value="1"/>
</dbReference>
<dbReference type="EMBL" id="NIOF01000011">
    <property type="protein sequence ID" value="OWQ86359.1"/>
    <property type="molecule type" value="Genomic_DNA"/>
</dbReference>
<sequence>MRVTVGDVIAVGPGKIALLEALDETGSITAAAKSLDMSYRRAWLLIDELNRALKEPAVATAAGGAKGGGSALTASGHALVALYRQIEQTALQACKPEIRQLMKLLAP</sequence>
<dbReference type="InterPro" id="IPR036388">
    <property type="entry name" value="WH-like_DNA-bd_sf"/>
</dbReference>
<dbReference type="InterPro" id="IPR000847">
    <property type="entry name" value="LysR_HTH_N"/>
</dbReference>
<dbReference type="OrthoDB" id="9805928at2"/>
<dbReference type="InterPro" id="IPR051815">
    <property type="entry name" value="Molybdate_resp_trans_reg"/>
</dbReference>
<dbReference type="InterPro" id="IPR036390">
    <property type="entry name" value="WH_DNA-bd_sf"/>
</dbReference>
<dbReference type="AlphaFoldDB" id="A0A246J178"/>